<organism evidence="1 2">
    <name type="scientific">Streblomastix strix</name>
    <dbReference type="NCBI Taxonomy" id="222440"/>
    <lineage>
        <taxon>Eukaryota</taxon>
        <taxon>Metamonada</taxon>
        <taxon>Preaxostyla</taxon>
        <taxon>Oxymonadida</taxon>
        <taxon>Streblomastigidae</taxon>
        <taxon>Streblomastix</taxon>
    </lineage>
</organism>
<evidence type="ECO:0000313" key="2">
    <source>
        <dbReference type="Proteomes" id="UP000324800"/>
    </source>
</evidence>
<reference evidence="1 2" key="1">
    <citation type="submission" date="2019-03" db="EMBL/GenBank/DDBJ databases">
        <title>Single cell metagenomics reveals metabolic interactions within the superorganism composed of flagellate Streblomastix strix and complex community of Bacteroidetes bacteria on its surface.</title>
        <authorList>
            <person name="Treitli S.C."/>
            <person name="Kolisko M."/>
            <person name="Husnik F."/>
            <person name="Keeling P."/>
            <person name="Hampl V."/>
        </authorList>
    </citation>
    <scope>NUCLEOTIDE SEQUENCE [LARGE SCALE GENOMIC DNA]</scope>
    <source>
        <strain evidence="1">ST1C</strain>
    </source>
</reference>
<feature type="non-terminal residue" evidence="1">
    <location>
        <position position="1"/>
    </location>
</feature>
<dbReference type="Proteomes" id="UP000324800">
    <property type="component" value="Unassembled WGS sequence"/>
</dbReference>
<protein>
    <submittedName>
        <fullName evidence="1">Uncharacterized protein</fullName>
    </submittedName>
</protein>
<comment type="caution">
    <text evidence="1">The sequence shown here is derived from an EMBL/GenBank/DDBJ whole genome shotgun (WGS) entry which is preliminary data.</text>
</comment>
<dbReference type="EMBL" id="SNRW01005154">
    <property type="protein sequence ID" value="KAA6385682.1"/>
    <property type="molecule type" value="Genomic_DNA"/>
</dbReference>
<sequence length="193" mass="22402">DDDYAFYNFSGYDYYLNVYGYYQICVINGIQEDYDKYAFIFVGEDENYQQGVLRQEFDSDIKFILGRKEDGDISDDEDDELSHWFEVNQGENYQSLFNNQAQYYEDEDDCEVKAFDQGFNYEDEEEVDDDKDGKYEDCNNQEEDSNQGIYQISYSGLSNPGGANEKYYQSTIYGGEGIGGSLMDCFGYGGYLD</sequence>
<dbReference type="AlphaFoldDB" id="A0A5J4VSW0"/>
<name>A0A5J4VSW0_9EUKA</name>
<accession>A0A5J4VSW0</accession>
<proteinExistence type="predicted"/>
<gene>
    <name evidence="1" type="ORF">EZS28_018789</name>
</gene>
<evidence type="ECO:0000313" key="1">
    <source>
        <dbReference type="EMBL" id="KAA6385682.1"/>
    </source>
</evidence>